<gene>
    <name evidence="12" type="ORF">SAMN02745716_1468</name>
</gene>
<accession>A0A1H6FV74</accession>
<feature type="domain" description="Fervidolysin-like N-terminal prodomain" evidence="11">
    <location>
        <begin position="100"/>
        <end position="162"/>
    </location>
</feature>
<dbReference type="SUPFAM" id="SSF52743">
    <property type="entry name" value="Subtilisin-like"/>
    <property type="match status" value="1"/>
</dbReference>
<keyword evidence="4 6" id="KW-0720">Serine protease</keyword>
<proteinExistence type="inferred from homology"/>
<reference evidence="13" key="1">
    <citation type="submission" date="2016-10" db="EMBL/GenBank/DDBJ databases">
        <authorList>
            <person name="Varghese N."/>
            <person name="Submissions S."/>
        </authorList>
    </citation>
    <scope>NUCLEOTIDE SEQUENCE [LARGE SCALE GENOMIC DNA]</scope>
    <source>
        <strain evidence="13">ATCC 35263</strain>
    </source>
</reference>
<feature type="active site" description="Charge relay system" evidence="5 6">
    <location>
        <position position="223"/>
    </location>
</feature>
<feature type="signal peptide" evidence="9">
    <location>
        <begin position="1"/>
        <end position="29"/>
    </location>
</feature>
<feature type="domain" description="Peptidase S8/S53" evidence="10">
    <location>
        <begin position="605"/>
        <end position="655"/>
    </location>
</feature>
<keyword evidence="13" id="KW-1185">Reference proteome</keyword>
<feature type="active site" description="Charge relay system" evidence="5 6">
    <location>
        <position position="620"/>
    </location>
</feature>
<dbReference type="InterPro" id="IPR015500">
    <property type="entry name" value="Peptidase_S8_subtilisin-rel"/>
</dbReference>
<feature type="region of interest" description="Disordered" evidence="8">
    <location>
        <begin position="682"/>
        <end position="716"/>
    </location>
</feature>
<evidence type="ECO:0000259" key="11">
    <source>
        <dbReference type="Pfam" id="PF22148"/>
    </source>
</evidence>
<dbReference type="AlphaFoldDB" id="A0A1H6FV74"/>
<dbReference type="InterPro" id="IPR023828">
    <property type="entry name" value="Peptidase_S8_Ser-AS"/>
</dbReference>
<dbReference type="InterPro" id="IPR023827">
    <property type="entry name" value="Peptidase_S8_Asp-AS"/>
</dbReference>
<dbReference type="PROSITE" id="PS00137">
    <property type="entry name" value="SUBTILASE_HIS"/>
    <property type="match status" value="1"/>
</dbReference>
<organism evidence="12 13">
    <name type="scientific">Thermoleophilum album</name>
    <dbReference type="NCBI Taxonomy" id="29539"/>
    <lineage>
        <taxon>Bacteria</taxon>
        <taxon>Bacillati</taxon>
        <taxon>Actinomycetota</taxon>
        <taxon>Thermoleophilia</taxon>
        <taxon>Thermoleophilales</taxon>
        <taxon>Thermoleophilaceae</taxon>
        <taxon>Thermoleophilum</taxon>
    </lineage>
</organism>
<dbReference type="GO" id="GO:0006508">
    <property type="term" value="P:proteolysis"/>
    <property type="evidence" value="ECO:0007669"/>
    <property type="project" value="UniProtKB-KW"/>
</dbReference>
<dbReference type="Gene3D" id="3.40.50.200">
    <property type="entry name" value="Peptidase S8/S53 domain"/>
    <property type="match status" value="2"/>
</dbReference>
<dbReference type="Pfam" id="PF22148">
    <property type="entry name" value="Fervidolysin_NPro-like"/>
    <property type="match status" value="1"/>
</dbReference>
<dbReference type="InterPro" id="IPR054399">
    <property type="entry name" value="Fervidolysin-like_N_prodom"/>
</dbReference>
<keyword evidence="3 6" id="KW-0378">Hydrolase</keyword>
<evidence type="ECO:0000256" key="3">
    <source>
        <dbReference type="ARBA" id="ARBA00022801"/>
    </source>
</evidence>
<evidence type="ECO:0000256" key="5">
    <source>
        <dbReference type="PIRSR" id="PIRSR615500-1"/>
    </source>
</evidence>
<dbReference type="OrthoDB" id="5240813at2"/>
<evidence type="ECO:0000256" key="7">
    <source>
        <dbReference type="RuleBase" id="RU003355"/>
    </source>
</evidence>
<evidence type="ECO:0000256" key="2">
    <source>
        <dbReference type="ARBA" id="ARBA00022670"/>
    </source>
</evidence>
<dbReference type="InterPro" id="IPR034204">
    <property type="entry name" value="PfSUB1-like_cat_dom"/>
</dbReference>
<dbReference type="InterPro" id="IPR050131">
    <property type="entry name" value="Peptidase_S8_subtilisin-like"/>
</dbReference>
<evidence type="ECO:0000259" key="10">
    <source>
        <dbReference type="Pfam" id="PF00082"/>
    </source>
</evidence>
<feature type="region of interest" description="Disordered" evidence="8">
    <location>
        <begin position="30"/>
        <end position="77"/>
    </location>
</feature>
<dbReference type="STRING" id="29539.SAMN02745716_1468"/>
<sequence>MSKRRRFGGFRAGCLGALAVALALGTAAATGGDSEHSRTAPTRQAPIAAAKLDPRPGKLPRPRNGPSAAQRPPLGATKRALSNLERRLRRRPPPRAATALIVRFRGGVDRRRRSELLKAAGARVSERLPLPGAVVVRPARGAKLERLLAILRSSRAIAYAQPDYRRVPLATPSDPLFPKQWALVNTGQQFDSAYPPGTAGADIDADAGWEIANTFAAPVAVVDTGVALGHPDLAPELWTNDAEARGRPGVDDDGNGFVDDVHGWDFAGGDPDPSDYDGHGTHVAGTIAARANDGTGVAGVAWRGPLMPLRVVGIAGATDSALIAAFDYAARMGARVVNVSLGGPGYSPALKEAIDRHPDVLFVTAAGNDGIDNDSSPQRSYPCALDSPNLVCVAATDQNDGVPTWSNFGAASVDLGAPGNAIISTWPDRNLVVRTWSFDDGTPLSVDWVTSTSGALPERGLVSGVAGTGLAAAGVTIAPSAATQYGNSEVVVRTPLDLSAQHGCRLRFRYLIDDPQAASGGSPAVSLYVKLGSLTGAGGVQIVDTKSGDTAGALRQAVVDPWQMMLPTPAFDGRPDAIIGFGVLYDHGTQGGRVIVDDVRVLCVNTASGSGSWQFSSGTSMAAPHVAGAAALVLARRPDLTPAQLRELLLRSADPVQALAGRTVSGGRLDLRRLLDLVATPIAPQDNGPARPPSPGPAGSTGGGTQSIQSGPTSSSAQLAALARSARIRCPRWSARALRCKLVLSASASRPLTLRFVLRKARRTLATANGRLGRYVTLHAKHRLRRGTYALEVRLGDRSGRTALRKFRLRLR</sequence>
<dbReference type="PROSITE" id="PS00136">
    <property type="entry name" value="SUBTILASE_ASP"/>
    <property type="match status" value="1"/>
</dbReference>
<dbReference type="GO" id="GO:0004252">
    <property type="term" value="F:serine-type endopeptidase activity"/>
    <property type="evidence" value="ECO:0007669"/>
    <property type="project" value="UniProtKB-UniRule"/>
</dbReference>
<dbReference type="EMBL" id="FNWJ01000002">
    <property type="protein sequence ID" value="SEH14038.1"/>
    <property type="molecule type" value="Genomic_DNA"/>
</dbReference>
<feature type="domain" description="Peptidase S8/S53" evidence="10">
    <location>
        <begin position="219"/>
        <end position="477"/>
    </location>
</feature>
<dbReference type="PRINTS" id="PR00723">
    <property type="entry name" value="SUBTILISIN"/>
</dbReference>
<dbReference type="Proteomes" id="UP000222056">
    <property type="component" value="Unassembled WGS sequence"/>
</dbReference>
<dbReference type="InterPro" id="IPR022398">
    <property type="entry name" value="Peptidase_S8_His-AS"/>
</dbReference>
<dbReference type="RefSeq" id="WP_093117759.1">
    <property type="nucleotide sequence ID" value="NZ_FNWJ01000002.1"/>
</dbReference>
<dbReference type="PROSITE" id="PS51892">
    <property type="entry name" value="SUBTILASE"/>
    <property type="match status" value="1"/>
</dbReference>
<keyword evidence="2 6" id="KW-0645">Protease</keyword>
<feature type="chain" id="PRO_5013931145" evidence="9">
    <location>
        <begin position="30"/>
        <end position="812"/>
    </location>
</feature>
<dbReference type="InterPro" id="IPR000209">
    <property type="entry name" value="Peptidase_S8/S53_dom"/>
</dbReference>
<dbReference type="InterPro" id="IPR036852">
    <property type="entry name" value="Peptidase_S8/S53_dom_sf"/>
</dbReference>
<dbReference type="PANTHER" id="PTHR43806:SF11">
    <property type="entry name" value="CEREVISIN-RELATED"/>
    <property type="match status" value="1"/>
</dbReference>
<evidence type="ECO:0000256" key="6">
    <source>
        <dbReference type="PROSITE-ProRule" id="PRU01240"/>
    </source>
</evidence>
<name>A0A1H6FV74_THEAL</name>
<feature type="compositionally biased region" description="Low complexity" evidence="8">
    <location>
        <begin position="706"/>
        <end position="716"/>
    </location>
</feature>
<evidence type="ECO:0000256" key="4">
    <source>
        <dbReference type="ARBA" id="ARBA00022825"/>
    </source>
</evidence>
<evidence type="ECO:0000256" key="9">
    <source>
        <dbReference type="SAM" id="SignalP"/>
    </source>
</evidence>
<protein>
    <submittedName>
        <fullName evidence="12">Subtilase family protein</fullName>
    </submittedName>
</protein>
<evidence type="ECO:0000256" key="1">
    <source>
        <dbReference type="ARBA" id="ARBA00011073"/>
    </source>
</evidence>
<dbReference type="CDD" id="cd07473">
    <property type="entry name" value="Peptidases_S8_Subtilisin_like"/>
    <property type="match status" value="1"/>
</dbReference>
<dbReference type="Pfam" id="PF00082">
    <property type="entry name" value="Peptidase_S8"/>
    <property type="match status" value="2"/>
</dbReference>
<evidence type="ECO:0000313" key="12">
    <source>
        <dbReference type="EMBL" id="SEH14038.1"/>
    </source>
</evidence>
<comment type="similarity">
    <text evidence="1 6 7">Belongs to the peptidase S8 family.</text>
</comment>
<evidence type="ECO:0000256" key="8">
    <source>
        <dbReference type="SAM" id="MobiDB-lite"/>
    </source>
</evidence>
<dbReference type="PROSITE" id="PS00138">
    <property type="entry name" value="SUBTILASE_SER"/>
    <property type="match status" value="1"/>
</dbReference>
<feature type="active site" description="Charge relay system" evidence="5 6">
    <location>
        <position position="279"/>
    </location>
</feature>
<keyword evidence="9" id="KW-0732">Signal</keyword>
<evidence type="ECO:0000313" key="13">
    <source>
        <dbReference type="Proteomes" id="UP000222056"/>
    </source>
</evidence>
<dbReference type="PANTHER" id="PTHR43806">
    <property type="entry name" value="PEPTIDASE S8"/>
    <property type="match status" value="1"/>
</dbReference>